<dbReference type="OrthoDB" id="6194490at2"/>
<organism evidence="3 4">
    <name type="scientific">Pseudidiomarina salinarum</name>
    <dbReference type="NCBI Taxonomy" id="435908"/>
    <lineage>
        <taxon>Bacteria</taxon>
        <taxon>Pseudomonadati</taxon>
        <taxon>Pseudomonadota</taxon>
        <taxon>Gammaproteobacteria</taxon>
        <taxon>Alteromonadales</taxon>
        <taxon>Idiomarinaceae</taxon>
        <taxon>Pseudidiomarina</taxon>
    </lineage>
</organism>
<evidence type="ECO:0000259" key="2">
    <source>
        <dbReference type="Pfam" id="PF13349"/>
    </source>
</evidence>
<dbReference type="EMBL" id="JPER01000006">
    <property type="protein sequence ID" value="KFZ30261.1"/>
    <property type="molecule type" value="Genomic_DNA"/>
</dbReference>
<dbReference type="Pfam" id="PF13349">
    <property type="entry name" value="DUF4097"/>
    <property type="match status" value="1"/>
</dbReference>
<dbReference type="RefSeq" id="WP_034776665.1">
    <property type="nucleotide sequence ID" value="NZ_JPER01000006.1"/>
</dbReference>
<evidence type="ECO:0000313" key="3">
    <source>
        <dbReference type="EMBL" id="KFZ30261.1"/>
    </source>
</evidence>
<dbReference type="STRING" id="435908.IDSA_10925"/>
<accession>A0A094JCG7</accession>
<evidence type="ECO:0000313" key="4">
    <source>
        <dbReference type="Proteomes" id="UP000054363"/>
    </source>
</evidence>
<dbReference type="Proteomes" id="UP000054363">
    <property type="component" value="Unassembled WGS sequence"/>
</dbReference>
<dbReference type="eggNOG" id="COG3595">
    <property type="taxonomic scope" value="Bacteria"/>
</dbReference>
<evidence type="ECO:0000256" key="1">
    <source>
        <dbReference type="SAM" id="SignalP"/>
    </source>
</evidence>
<dbReference type="AlphaFoldDB" id="A0A094JCG7"/>
<name>A0A094JCG7_9GAMM</name>
<dbReference type="InterPro" id="IPR025164">
    <property type="entry name" value="Toastrack_DUF4097"/>
</dbReference>
<sequence>MNIQTIKLLGISLTLLPTLVLAQGREIDEQMTISADTRVVIDNMRGKVEVSGWDENQATVTGTLDKHAEDFIFALSGDTLTIKVKMPKRGSYNDNDGSDLTIRLPHGVSLDVKGVSSDFTVSRIDGGTKVRTVSGDLDVRNVTGGVILNSVSGDIFSRELGGSVELKTVSGDIDDADASSDELSYQAVSGDIKGFSKAAKVHAETVSGDLNLNVGTVDNLKVNTVSGDLQTRLELLPRAQVRASSVSGEMNFTFTGTLNAEIDAEANAGGSIHNRLTDDQPQRPRFGPGESISFQLGDGSASVRLTTVSGDIHLRN</sequence>
<feature type="chain" id="PRO_5001905109" description="DUF4097 domain-containing protein" evidence="1">
    <location>
        <begin position="23"/>
        <end position="316"/>
    </location>
</feature>
<reference evidence="3 4" key="1">
    <citation type="submission" date="2014-06" db="EMBL/GenBank/DDBJ databases">
        <title>The draft genome sequence of Idiomarina salinarum ISL-52.</title>
        <authorList>
            <person name="Du J."/>
            <person name="Shao Z."/>
        </authorList>
    </citation>
    <scope>NUCLEOTIDE SEQUENCE [LARGE SCALE GENOMIC DNA]</scope>
    <source>
        <strain evidence="3 4">ISL-52</strain>
    </source>
</reference>
<feature type="signal peptide" evidence="1">
    <location>
        <begin position="1"/>
        <end position="22"/>
    </location>
</feature>
<feature type="domain" description="DUF4097" evidence="2">
    <location>
        <begin position="38"/>
        <end position="254"/>
    </location>
</feature>
<gene>
    <name evidence="3" type="ORF">IDSA_10925</name>
</gene>
<proteinExistence type="predicted"/>
<protein>
    <recommendedName>
        <fullName evidence="2">DUF4097 domain-containing protein</fullName>
    </recommendedName>
</protein>
<keyword evidence="4" id="KW-1185">Reference proteome</keyword>
<comment type="caution">
    <text evidence="3">The sequence shown here is derived from an EMBL/GenBank/DDBJ whole genome shotgun (WGS) entry which is preliminary data.</text>
</comment>
<keyword evidence="1" id="KW-0732">Signal</keyword>